<dbReference type="EMBL" id="MNUE01000006">
    <property type="protein sequence ID" value="OJD37781.1"/>
    <property type="molecule type" value="Genomic_DNA"/>
</dbReference>
<feature type="region of interest" description="Disordered" evidence="1">
    <location>
        <begin position="138"/>
        <end position="383"/>
    </location>
</feature>
<evidence type="ECO:0000313" key="3">
    <source>
        <dbReference type="Proteomes" id="UP000183809"/>
    </source>
</evidence>
<reference evidence="2 3" key="1">
    <citation type="submission" date="2016-10" db="EMBL/GenBank/DDBJ databases">
        <title>Proteomics and genomics reveal pathogen-plant mechanisms compatible with a hemibiotrophic lifestyle of Diplodia corticola.</title>
        <authorList>
            <person name="Fernandes I."/>
            <person name="De Jonge R."/>
            <person name="Van De Peer Y."/>
            <person name="Devreese B."/>
            <person name="Alves A."/>
            <person name="Esteves A.C."/>
        </authorList>
    </citation>
    <scope>NUCLEOTIDE SEQUENCE [LARGE SCALE GENOMIC DNA]</scope>
    <source>
        <strain evidence="2 3">CBS 112549</strain>
    </source>
</reference>
<comment type="caution">
    <text evidence="2">The sequence shown here is derived from an EMBL/GenBank/DDBJ whole genome shotgun (WGS) entry which is preliminary data.</text>
</comment>
<dbReference type="Proteomes" id="UP000183809">
    <property type="component" value="Unassembled WGS sequence"/>
</dbReference>
<feature type="compositionally biased region" description="Basic and acidic residues" evidence="1">
    <location>
        <begin position="138"/>
        <end position="154"/>
    </location>
</feature>
<evidence type="ECO:0000256" key="1">
    <source>
        <dbReference type="SAM" id="MobiDB-lite"/>
    </source>
</evidence>
<feature type="compositionally biased region" description="Polar residues" evidence="1">
    <location>
        <begin position="184"/>
        <end position="193"/>
    </location>
</feature>
<dbReference type="STRING" id="236234.A0A1J9SDW9"/>
<keyword evidence="3" id="KW-1185">Reference proteome</keyword>
<protein>
    <submittedName>
        <fullName evidence="2">Transcription initiation factor iia subunit 2</fullName>
    </submittedName>
</protein>
<dbReference type="GO" id="GO:0003743">
    <property type="term" value="F:translation initiation factor activity"/>
    <property type="evidence" value="ECO:0007669"/>
    <property type="project" value="UniProtKB-KW"/>
</dbReference>
<keyword evidence="2" id="KW-0648">Protein biosynthesis</keyword>
<feature type="region of interest" description="Disordered" evidence="1">
    <location>
        <begin position="1"/>
        <end position="67"/>
    </location>
</feature>
<proteinExistence type="predicted"/>
<evidence type="ECO:0000313" key="2">
    <source>
        <dbReference type="EMBL" id="OJD37781.1"/>
    </source>
</evidence>
<feature type="compositionally biased region" description="Basic and acidic residues" evidence="1">
    <location>
        <begin position="225"/>
        <end position="239"/>
    </location>
</feature>
<gene>
    <name evidence="2" type="ORF">BKCO1_600071</name>
</gene>
<dbReference type="RefSeq" id="XP_020133896.1">
    <property type="nucleotide sequence ID" value="XM_020277943.1"/>
</dbReference>
<dbReference type="GeneID" id="31018204"/>
<keyword evidence="2" id="KW-0396">Initiation factor</keyword>
<organism evidence="2 3">
    <name type="scientific">Diplodia corticola</name>
    <dbReference type="NCBI Taxonomy" id="236234"/>
    <lineage>
        <taxon>Eukaryota</taxon>
        <taxon>Fungi</taxon>
        <taxon>Dikarya</taxon>
        <taxon>Ascomycota</taxon>
        <taxon>Pezizomycotina</taxon>
        <taxon>Dothideomycetes</taxon>
        <taxon>Dothideomycetes incertae sedis</taxon>
        <taxon>Botryosphaeriales</taxon>
        <taxon>Botryosphaeriaceae</taxon>
        <taxon>Diplodia</taxon>
    </lineage>
</organism>
<dbReference type="AlphaFoldDB" id="A0A1J9SDW9"/>
<feature type="compositionally biased region" description="Basic and acidic residues" evidence="1">
    <location>
        <begin position="356"/>
        <end position="366"/>
    </location>
</feature>
<accession>A0A1J9SDW9</accession>
<dbReference type="OrthoDB" id="5374569at2759"/>
<sequence length="394" mass="43492">MPRKLPWLTEKPDPPLAEARVKKRRLQSPDLSDALDDIAPTPRRKGQARATRTPSSSPPPQPPKQEFMRDGFAADDIWMMVENEFLDTARAFTRHLHHAEYHRLKRVAREKNASAAQNIVRPVVPRSKMSVESQLRHEAKARAERQAEGLRRIEGGNIGADEPREEPEEEVPWARDPHLGGLMSGSQDSTSRLATLAGIKSKTRAAAGYSGAQSKPSPTRHKEARPRSSFEGLARETRRAAVGSDEDDLDAFSSGRRSMSKESVRRPSGTSTKTADAREPSMLPPRHPKQSEHNNSSLTKQSPNSKGRTNVPDRLPPSSGSPGIATSTSTSSKPSRRKVLTSKFTFLDSFGGPDGPSDKAKDDSLDPKQPARPSVKKEKEKKFIPADEIPTFLF</sequence>
<feature type="compositionally biased region" description="Polar residues" evidence="1">
    <location>
        <begin position="293"/>
        <end position="308"/>
    </location>
</feature>
<name>A0A1J9SDW9_9PEZI</name>